<feature type="transmembrane region" description="Helical" evidence="1">
    <location>
        <begin position="63"/>
        <end position="82"/>
    </location>
</feature>
<comment type="caution">
    <text evidence="2">The sequence shown here is derived from an EMBL/GenBank/DDBJ whole genome shotgun (WGS) entry which is preliminary data.</text>
</comment>
<dbReference type="RefSeq" id="WP_285345899.1">
    <property type="nucleotide sequence ID" value="NZ_JASITI010000057.1"/>
</dbReference>
<dbReference type="Proteomes" id="UP001223390">
    <property type="component" value="Unassembled WGS sequence"/>
</dbReference>
<organism evidence="2 3">
    <name type="scientific">Streptomyces katrae</name>
    <dbReference type="NCBI Taxonomy" id="68223"/>
    <lineage>
        <taxon>Bacteria</taxon>
        <taxon>Bacillati</taxon>
        <taxon>Actinomycetota</taxon>
        <taxon>Actinomycetes</taxon>
        <taxon>Kitasatosporales</taxon>
        <taxon>Streptomycetaceae</taxon>
        <taxon>Streptomyces</taxon>
    </lineage>
</organism>
<protein>
    <recommendedName>
        <fullName evidence="4">Yip1 domain-containing protein</fullName>
    </recommendedName>
</protein>
<evidence type="ECO:0008006" key="4">
    <source>
        <dbReference type="Google" id="ProtNLM"/>
    </source>
</evidence>
<keyword evidence="3" id="KW-1185">Reference proteome</keyword>
<keyword evidence="1" id="KW-0812">Transmembrane</keyword>
<reference evidence="2 3" key="1">
    <citation type="submission" date="2023-05" db="EMBL/GenBank/DDBJ databases">
        <title>Sequencing and Assembly of Streptomyces sp. NP73.</title>
        <authorList>
            <person name="Konwar A.N."/>
            <person name="Saikia K."/>
            <person name="Thakur D."/>
        </authorList>
    </citation>
    <scope>NUCLEOTIDE SEQUENCE [LARGE SCALE GENOMIC DNA]</scope>
    <source>
        <strain evidence="2 3">NP73</strain>
    </source>
</reference>
<feature type="transmembrane region" description="Helical" evidence="1">
    <location>
        <begin position="102"/>
        <end position="122"/>
    </location>
</feature>
<gene>
    <name evidence="2" type="ORF">QEZ40_005855</name>
</gene>
<evidence type="ECO:0000256" key="1">
    <source>
        <dbReference type="SAM" id="Phobius"/>
    </source>
</evidence>
<evidence type="ECO:0000313" key="3">
    <source>
        <dbReference type="Proteomes" id="UP001223390"/>
    </source>
</evidence>
<accession>A0ABT7H3V1</accession>
<keyword evidence="1" id="KW-0472">Membrane</keyword>
<feature type="transmembrane region" description="Helical" evidence="1">
    <location>
        <begin position="142"/>
        <end position="160"/>
    </location>
</feature>
<evidence type="ECO:0000313" key="2">
    <source>
        <dbReference type="EMBL" id="MDK9500226.1"/>
    </source>
</evidence>
<keyword evidence="1" id="KW-1133">Transmembrane helix</keyword>
<proteinExistence type="predicted"/>
<sequence>MVLTSPARAYAPDRSALVRRALAAVRRWDRVPGSEVVGAWQPVTVWALLLVTGVVPAGGPGELGLAAVSLAAAGFLHGLLVVKPLAALGRWTARVSAWPRPVAVAVLAAPVSVPAAVVVRWWLGVPGAPGAVPVPVPGFGVVWAGCVAGAVLPLVVGALLRGRARPVPVGALWARGAVVAGTAVGVVGLASLVMDLPVP</sequence>
<feature type="transmembrane region" description="Helical" evidence="1">
    <location>
        <begin position="172"/>
        <end position="194"/>
    </location>
</feature>
<name>A0ABT7H3V1_9ACTN</name>
<feature type="transmembrane region" description="Helical" evidence="1">
    <location>
        <begin position="36"/>
        <end position="57"/>
    </location>
</feature>
<dbReference type="EMBL" id="JASITI010000057">
    <property type="protein sequence ID" value="MDK9500226.1"/>
    <property type="molecule type" value="Genomic_DNA"/>
</dbReference>